<feature type="compositionally biased region" description="Basic residues" evidence="12">
    <location>
        <begin position="10"/>
        <end position="30"/>
    </location>
</feature>
<reference evidence="14" key="1">
    <citation type="journal article" date="2014" name="Nucleic Acids Res.">
        <title>The evolutionary dynamics of variant antigen genes in Babesia reveal a history of genomic innovation underlying host-parasite interaction.</title>
        <authorList>
            <person name="Jackson A.P."/>
            <person name="Otto T.D."/>
            <person name="Darby A."/>
            <person name="Ramaprasad A."/>
            <person name="Xia D."/>
            <person name="Echaide I.E."/>
            <person name="Farber M."/>
            <person name="Gahlot S."/>
            <person name="Gamble J."/>
            <person name="Gupta D."/>
            <person name="Gupta Y."/>
            <person name="Jackson L."/>
            <person name="Malandrin L."/>
            <person name="Malas T.B."/>
            <person name="Moussa E."/>
            <person name="Nair M."/>
            <person name="Reid A.J."/>
            <person name="Sanders M."/>
            <person name="Sharma J."/>
            <person name="Tracey A."/>
            <person name="Quail M.A."/>
            <person name="Weir W."/>
            <person name="Wastling J.M."/>
            <person name="Hall N."/>
            <person name="Willadsen P."/>
            <person name="Lingelbach K."/>
            <person name="Shiels B."/>
            <person name="Tait A."/>
            <person name="Berriman M."/>
            <person name="Allred D.R."/>
            <person name="Pain A."/>
        </authorList>
    </citation>
    <scope>NUCLEOTIDE SEQUENCE</scope>
    <source>
        <strain evidence="14">1802A</strain>
    </source>
</reference>
<dbReference type="FunFam" id="3.40.50.300:FF:000105">
    <property type="entry name" value="BMS1 ribosome biogenesis factor"/>
    <property type="match status" value="1"/>
</dbReference>
<feature type="coiled-coil region" evidence="11">
    <location>
        <begin position="1024"/>
        <end position="1051"/>
    </location>
</feature>
<comment type="caution">
    <text evidence="14">The sequence shown here is derived from an EMBL/GenBank/DDBJ whole genome shotgun (WGS) entry which is preliminary data.</text>
</comment>
<keyword evidence="6" id="KW-0067">ATP-binding</keyword>
<comment type="similarity">
    <text evidence="10">Belongs to the TRAFAC class translation factor GTPase superfamily. Bms1-like GTPase family. BMS1 subfamily.</text>
</comment>
<sequence length="1078" mass="122029">MDGLSETAAHRGHKRSNSRVKIAKKKKKDLQRKGIFEKQAKHNPKAFSFSGGRRAVHRRVQHASEVEEKRLRRPRIFKAAEVPPPFVVVVQGPAGVGKSTLIQSLVKHYAKRNVPAITGPITLVSSKTRRLTFIECGNSIVDMLDCCKVADLVLVMIDGSFGYEMETLEFLNIMQTHGFPRVAAVVTHLEGFPDNSTLRKAKKRLKNRFWSELYDGAKMLYLNGLKYGRYKNNEIINVARVIASQKPVVISWRQTHFYCVCLRHEVLAGTKKDDADDPKAGHSSISFPEEQNKAERDNTVKASFYGYVYGSRLLNKQAVHIPGAGDFIIESITNMDDPCPVQTEGRTLKDKNRNIYAPECDVGNVMLDDDAMYIELARAKEHFTELPDEAPIQSEAVMMVRELQKSDDALLSQIKSYKFNVVGRDGDSEGGNTDSEHTHDSEYDDNVTESDLEEEEEEEGEDDDDDDDDDETEDQFNDRRKGHQKNNNIAGPGYDSASDSDGYNDLSDLGSEDDQEMSDDSTSNEIVYNPPNIDVEGPNDSESDSDGSESDDVQSSDDADNDREKEKLEYLLDEIASKVYGDAPKREASNLNTGGPVIGEGRRNPDDAPDLDFADFARVEDVKFQTDWTEEEFEELRRECFQNYTDVTDDPDIPAENTGQPVDLENEKAARIEEAEQKRLYNEALAFASAGNVGQFVRITIAGLPAAFFQHYARNKGHPIIIGGLQMGEQSAGYLQLKLRKHRWAPRVLKTNDPLLFSIGWRRFQSLPVYCMDERNQTRIKMLKYTPEHMHCLANIYGPLAPPSFAVVAIKDWARTPQYRISATGVVVGTSQDFTIKKKLKVQGFPYKILKNTAFIKDMFTSELEVIKCLGSRIVTASGIRGEIKKPVDKNGAFRATFEDKILLSDMVLLKAFITVRTKRFFNPMVDWDEFRRVRTMAELRTSSGINPDSVYEPKALLRRPARRFNAIKIPKPIIDNLPFSSRPKVYEKDQDPNKVTMGHSEYERSIANVMQRLMTIRKSRLEKRKADREKHLAKKKIEEMKREAASKEKLKGVKKLRYMKQGKAEAAKRAKMCLDGA</sequence>
<dbReference type="GO" id="GO:0005525">
    <property type="term" value="F:GTP binding"/>
    <property type="evidence" value="ECO:0007669"/>
    <property type="project" value="UniProtKB-KW"/>
</dbReference>
<evidence type="ECO:0000256" key="8">
    <source>
        <dbReference type="ARBA" id="ARBA00023242"/>
    </source>
</evidence>
<keyword evidence="4" id="KW-0547">Nucleotide-binding</keyword>
<dbReference type="SMART" id="SM00785">
    <property type="entry name" value="AARP2CN"/>
    <property type="match status" value="1"/>
</dbReference>
<dbReference type="InterPro" id="IPR027417">
    <property type="entry name" value="P-loop_NTPase"/>
</dbReference>
<feature type="region of interest" description="Disordered" evidence="12">
    <location>
        <begin position="272"/>
        <end position="293"/>
    </location>
</feature>
<evidence type="ECO:0000256" key="6">
    <source>
        <dbReference type="ARBA" id="ARBA00022840"/>
    </source>
</evidence>
<dbReference type="InterPro" id="IPR030387">
    <property type="entry name" value="G_Bms1/Tsr1_dom"/>
</dbReference>
<keyword evidence="7" id="KW-0342">GTP-binding</keyword>
<name>A0AAD9G793_BABDI</name>
<evidence type="ECO:0000256" key="11">
    <source>
        <dbReference type="SAM" id="Coils"/>
    </source>
</evidence>
<dbReference type="GO" id="GO:0034511">
    <property type="term" value="F:U3 snoRNA binding"/>
    <property type="evidence" value="ECO:0007669"/>
    <property type="project" value="TreeGrafter"/>
</dbReference>
<dbReference type="GO" id="GO:0030686">
    <property type="term" value="C:90S preribosome"/>
    <property type="evidence" value="ECO:0007669"/>
    <property type="project" value="TreeGrafter"/>
</dbReference>
<dbReference type="EMBL" id="JAHBMH010000073">
    <property type="protein sequence ID" value="KAK1933130.1"/>
    <property type="molecule type" value="Genomic_DNA"/>
</dbReference>
<dbReference type="GO" id="GO:0003924">
    <property type="term" value="F:GTPase activity"/>
    <property type="evidence" value="ECO:0007669"/>
    <property type="project" value="TreeGrafter"/>
</dbReference>
<keyword evidence="8" id="KW-0539">Nucleus</keyword>
<keyword evidence="5" id="KW-0378">Hydrolase</keyword>
<keyword evidence="15" id="KW-1185">Reference proteome</keyword>
<feature type="region of interest" description="Disordered" evidence="12">
    <location>
        <begin position="1"/>
        <end position="34"/>
    </location>
</feature>
<dbReference type="PROSITE" id="PS51714">
    <property type="entry name" value="G_BMS1"/>
    <property type="match status" value="1"/>
</dbReference>
<accession>A0AAD9G793</accession>
<keyword evidence="2" id="KW-0690">Ribosome biogenesis</keyword>
<feature type="compositionally biased region" description="Acidic residues" evidence="12">
    <location>
        <begin position="510"/>
        <end position="519"/>
    </location>
</feature>
<dbReference type="PANTHER" id="PTHR12858">
    <property type="entry name" value="RIBOSOME BIOGENESIS PROTEIN"/>
    <property type="match status" value="1"/>
</dbReference>
<feature type="region of interest" description="Disordered" evidence="12">
    <location>
        <begin position="422"/>
        <end position="568"/>
    </location>
</feature>
<dbReference type="GO" id="GO:0005524">
    <property type="term" value="F:ATP binding"/>
    <property type="evidence" value="ECO:0007669"/>
    <property type="project" value="UniProtKB-KW"/>
</dbReference>
<dbReference type="GO" id="GO:0005654">
    <property type="term" value="C:nucleoplasm"/>
    <property type="evidence" value="ECO:0007669"/>
    <property type="project" value="UniProtKB-ARBA"/>
</dbReference>
<feature type="region of interest" description="Disordered" evidence="12">
    <location>
        <begin position="585"/>
        <end position="608"/>
    </location>
</feature>
<feature type="compositionally biased region" description="Acidic residues" evidence="12">
    <location>
        <begin position="537"/>
        <end position="561"/>
    </location>
</feature>
<evidence type="ECO:0000256" key="7">
    <source>
        <dbReference type="ARBA" id="ARBA00023134"/>
    </source>
</evidence>
<dbReference type="Proteomes" id="UP001195914">
    <property type="component" value="Unassembled WGS sequence"/>
</dbReference>
<keyword evidence="11" id="KW-0175">Coiled coil</keyword>
<dbReference type="GO" id="GO:0000462">
    <property type="term" value="P:maturation of SSU-rRNA from tricistronic rRNA transcript (SSU-rRNA, 5.8S rRNA, LSU-rRNA)"/>
    <property type="evidence" value="ECO:0007669"/>
    <property type="project" value="TreeGrafter"/>
</dbReference>
<evidence type="ECO:0000313" key="15">
    <source>
        <dbReference type="Proteomes" id="UP001195914"/>
    </source>
</evidence>
<dbReference type="Pfam" id="PF04950">
    <property type="entry name" value="RIBIOP_C"/>
    <property type="match status" value="1"/>
</dbReference>
<evidence type="ECO:0000259" key="13">
    <source>
        <dbReference type="PROSITE" id="PS51714"/>
    </source>
</evidence>
<evidence type="ECO:0000256" key="4">
    <source>
        <dbReference type="ARBA" id="ARBA00022741"/>
    </source>
</evidence>
<dbReference type="Gene3D" id="3.40.50.300">
    <property type="entry name" value="P-loop containing nucleotide triphosphate hydrolases"/>
    <property type="match status" value="1"/>
</dbReference>
<proteinExistence type="inferred from homology"/>
<dbReference type="InterPro" id="IPR007034">
    <property type="entry name" value="BMS1_TSR1_C"/>
</dbReference>
<keyword evidence="3" id="KW-0597">Phosphoprotein</keyword>
<evidence type="ECO:0000256" key="2">
    <source>
        <dbReference type="ARBA" id="ARBA00022517"/>
    </source>
</evidence>
<evidence type="ECO:0000313" key="14">
    <source>
        <dbReference type="EMBL" id="KAK1933130.1"/>
    </source>
</evidence>
<evidence type="ECO:0000256" key="1">
    <source>
        <dbReference type="ARBA" id="ARBA00004604"/>
    </source>
</evidence>
<protein>
    <recommendedName>
        <fullName evidence="13">Bms1-type G domain-containing protein</fullName>
    </recommendedName>
</protein>
<evidence type="ECO:0000256" key="5">
    <source>
        <dbReference type="ARBA" id="ARBA00022801"/>
    </source>
</evidence>
<dbReference type="GO" id="GO:0000479">
    <property type="term" value="P:endonucleolytic cleavage of tricistronic rRNA transcript (SSU-rRNA, 5.8S rRNA, LSU-rRNA)"/>
    <property type="evidence" value="ECO:0007669"/>
    <property type="project" value="TreeGrafter"/>
</dbReference>
<gene>
    <name evidence="14" type="ORF">X943_002317</name>
</gene>
<organism evidence="14 15">
    <name type="scientific">Babesia divergens</name>
    <dbReference type="NCBI Taxonomy" id="32595"/>
    <lineage>
        <taxon>Eukaryota</taxon>
        <taxon>Sar</taxon>
        <taxon>Alveolata</taxon>
        <taxon>Apicomplexa</taxon>
        <taxon>Aconoidasida</taxon>
        <taxon>Piroplasmida</taxon>
        <taxon>Babesiidae</taxon>
        <taxon>Babesia</taxon>
    </lineage>
</organism>
<evidence type="ECO:0000256" key="9">
    <source>
        <dbReference type="ARBA" id="ARBA00049117"/>
    </source>
</evidence>
<dbReference type="GO" id="GO:0032040">
    <property type="term" value="C:small-subunit processome"/>
    <property type="evidence" value="ECO:0007669"/>
    <property type="project" value="UniProtKB-ARBA"/>
</dbReference>
<dbReference type="SUPFAM" id="SSF52540">
    <property type="entry name" value="P-loop containing nucleoside triphosphate hydrolases"/>
    <property type="match status" value="1"/>
</dbReference>
<dbReference type="InterPro" id="IPR039761">
    <property type="entry name" value="Bms1/Tsr1"/>
</dbReference>
<dbReference type="SMART" id="SM01362">
    <property type="entry name" value="DUF663"/>
    <property type="match status" value="1"/>
</dbReference>
<feature type="domain" description="Bms1-type G" evidence="13">
    <location>
        <begin position="83"/>
        <end position="248"/>
    </location>
</feature>
<comment type="catalytic activity">
    <reaction evidence="9">
        <text>GTP + H2O = GDP + phosphate + H(+)</text>
        <dbReference type="Rhea" id="RHEA:19669"/>
        <dbReference type="ChEBI" id="CHEBI:15377"/>
        <dbReference type="ChEBI" id="CHEBI:15378"/>
        <dbReference type="ChEBI" id="CHEBI:37565"/>
        <dbReference type="ChEBI" id="CHEBI:43474"/>
        <dbReference type="ChEBI" id="CHEBI:58189"/>
    </reaction>
    <physiologicalReaction direction="left-to-right" evidence="9">
        <dbReference type="Rhea" id="RHEA:19670"/>
    </physiologicalReaction>
</comment>
<dbReference type="Pfam" id="PF08142">
    <property type="entry name" value="AARP2CN"/>
    <property type="match status" value="1"/>
</dbReference>
<dbReference type="AlphaFoldDB" id="A0AAD9G793"/>
<comment type="subcellular location">
    <subcellularLocation>
        <location evidence="1">Nucleus</location>
        <location evidence="1">Nucleolus</location>
    </subcellularLocation>
</comment>
<dbReference type="InterPro" id="IPR012948">
    <property type="entry name" value="AARP2CN"/>
</dbReference>
<evidence type="ECO:0000256" key="12">
    <source>
        <dbReference type="SAM" id="MobiDB-lite"/>
    </source>
</evidence>
<evidence type="ECO:0000256" key="3">
    <source>
        <dbReference type="ARBA" id="ARBA00022553"/>
    </source>
</evidence>
<dbReference type="PANTHER" id="PTHR12858:SF2">
    <property type="entry name" value="RIBOSOME BIOGENESIS PROTEIN BMS1 HOMOLOG"/>
    <property type="match status" value="1"/>
</dbReference>
<reference evidence="14" key="2">
    <citation type="submission" date="2021-05" db="EMBL/GenBank/DDBJ databases">
        <authorList>
            <person name="Pain A."/>
        </authorList>
    </citation>
    <scope>NUCLEOTIDE SEQUENCE</scope>
    <source>
        <strain evidence="14">1802A</strain>
    </source>
</reference>
<evidence type="ECO:0000256" key="10">
    <source>
        <dbReference type="ARBA" id="ARBA00061391"/>
    </source>
</evidence>
<feature type="compositionally biased region" description="Acidic residues" evidence="12">
    <location>
        <begin position="442"/>
        <end position="475"/>
    </location>
</feature>